<keyword evidence="2" id="KW-0472">Membrane</keyword>
<comment type="caution">
    <text evidence="4">The sequence shown here is derived from an EMBL/GenBank/DDBJ whole genome shotgun (WGS) entry which is preliminary data.</text>
</comment>
<evidence type="ECO:0000256" key="2">
    <source>
        <dbReference type="ARBA" id="ARBA00023136"/>
    </source>
</evidence>
<sequence length="84" mass="8393">VQQNKSGAGTALGAIAGGVLGNQIGGGSGKAAATALGIFGGAILGNNMEGAPTPQTQTVQNCTYQNVFENRVTGYNVTYEFNGK</sequence>
<name>A0A6G2DXS1_STREE</name>
<dbReference type="AlphaFoldDB" id="A0A6G2DXS1"/>
<gene>
    <name evidence="4" type="ORF">GM537_13915</name>
</gene>
<dbReference type="InterPro" id="IPR051407">
    <property type="entry name" value="Bact_OM_lipoprot/Surf_antigen"/>
</dbReference>
<proteinExistence type="predicted"/>
<evidence type="ECO:0000256" key="1">
    <source>
        <dbReference type="ARBA" id="ARBA00004370"/>
    </source>
</evidence>
<dbReference type="Pfam" id="PF05433">
    <property type="entry name" value="Rick_17kDa_Anti"/>
    <property type="match status" value="1"/>
</dbReference>
<protein>
    <submittedName>
        <fullName evidence="4">Glycine zipper 2TM domain-containing protein</fullName>
    </submittedName>
</protein>
<organism evidence="4 5">
    <name type="scientific">Streptococcus pneumoniae</name>
    <dbReference type="NCBI Taxonomy" id="1313"/>
    <lineage>
        <taxon>Bacteria</taxon>
        <taxon>Bacillati</taxon>
        <taxon>Bacillota</taxon>
        <taxon>Bacilli</taxon>
        <taxon>Lactobacillales</taxon>
        <taxon>Streptococcaceae</taxon>
        <taxon>Streptococcus</taxon>
    </lineage>
</organism>
<reference evidence="4 5" key="1">
    <citation type="submission" date="2019-11" db="EMBL/GenBank/DDBJ databases">
        <title>Growth characteristics of pneumococcus vary with the chemical composition of the capsule and with environmental conditions.</title>
        <authorList>
            <person name="Tothpal A."/>
            <person name="Desobry K."/>
            <person name="Joshi S."/>
            <person name="Wyllie A.L."/>
            <person name="Weinberger D.M."/>
        </authorList>
    </citation>
    <scope>NUCLEOTIDE SEQUENCE [LARGE SCALE GENOMIC DNA]</scope>
    <source>
        <strain evidence="5">pnumococcus23A</strain>
    </source>
</reference>
<dbReference type="InterPro" id="IPR008816">
    <property type="entry name" value="Gly_zipper_2TM_dom"/>
</dbReference>
<dbReference type="RefSeq" id="WP_155459798.1">
    <property type="nucleotide sequence ID" value="NZ_WNHS01000784.1"/>
</dbReference>
<dbReference type="EMBL" id="WNHS01000784">
    <property type="protein sequence ID" value="MTW25868.1"/>
    <property type="molecule type" value="Genomic_DNA"/>
</dbReference>
<evidence type="ECO:0000313" key="5">
    <source>
        <dbReference type="Proteomes" id="UP000490982"/>
    </source>
</evidence>
<feature type="non-terminal residue" evidence="4">
    <location>
        <position position="1"/>
    </location>
</feature>
<accession>A0A6G2DXS1</accession>
<dbReference type="PANTHER" id="PTHR35603">
    <property type="match status" value="1"/>
</dbReference>
<evidence type="ECO:0000259" key="3">
    <source>
        <dbReference type="Pfam" id="PF05433"/>
    </source>
</evidence>
<feature type="non-terminal residue" evidence="4">
    <location>
        <position position="84"/>
    </location>
</feature>
<evidence type="ECO:0000313" key="4">
    <source>
        <dbReference type="EMBL" id="MTW25868.1"/>
    </source>
</evidence>
<dbReference type="Proteomes" id="UP000490982">
    <property type="component" value="Unassembled WGS sequence"/>
</dbReference>
<comment type="subcellular location">
    <subcellularLocation>
        <location evidence="1">Membrane</location>
    </subcellularLocation>
</comment>
<feature type="domain" description="Glycine zipper 2TM" evidence="3">
    <location>
        <begin position="8"/>
        <end position="49"/>
    </location>
</feature>
<dbReference type="PANTHER" id="PTHR35603:SF2">
    <property type="entry name" value="OUTER MEMBRANE LIPOPROTEIN"/>
    <property type="match status" value="1"/>
</dbReference>
<dbReference type="GO" id="GO:0019867">
    <property type="term" value="C:outer membrane"/>
    <property type="evidence" value="ECO:0007669"/>
    <property type="project" value="InterPro"/>
</dbReference>